<feature type="compositionally biased region" description="Polar residues" evidence="1">
    <location>
        <begin position="97"/>
        <end position="118"/>
    </location>
</feature>
<organism evidence="2 3">
    <name type="scientific">Trichonephila clavata</name>
    <name type="common">Joro spider</name>
    <name type="synonym">Nephila clavata</name>
    <dbReference type="NCBI Taxonomy" id="2740835"/>
    <lineage>
        <taxon>Eukaryota</taxon>
        <taxon>Metazoa</taxon>
        <taxon>Ecdysozoa</taxon>
        <taxon>Arthropoda</taxon>
        <taxon>Chelicerata</taxon>
        <taxon>Arachnida</taxon>
        <taxon>Araneae</taxon>
        <taxon>Araneomorphae</taxon>
        <taxon>Entelegynae</taxon>
        <taxon>Araneoidea</taxon>
        <taxon>Nephilidae</taxon>
        <taxon>Trichonephila</taxon>
    </lineage>
</organism>
<feature type="region of interest" description="Disordered" evidence="1">
    <location>
        <begin position="1"/>
        <end position="20"/>
    </location>
</feature>
<dbReference type="OrthoDB" id="10505828at2759"/>
<keyword evidence="3" id="KW-1185">Reference proteome</keyword>
<dbReference type="AlphaFoldDB" id="A0A8X6LHP6"/>
<protein>
    <submittedName>
        <fullName evidence="2">Uncharacterized protein</fullName>
    </submittedName>
</protein>
<evidence type="ECO:0000313" key="2">
    <source>
        <dbReference type="EMBL" id="GFR11231.1"/>
    </source>
</evidence>
<comment type="caution">
    <text evidence="2">The sequence shown here is derived from an EMBL/GenBank/DDBJ whole genome shotgun (WGS) entry which is preliminary data.</text>
</comment>
<accession>A0A8X6LHP6</accession>
<gene>
    <name evidence="2" type="ORF">TNCT_565141</name>
</gene>
<dbReference type="EMBL" id="BMAO01016798">
    <property type="protein sequence ID" value="GFR11231.1"/>
    <property type="molecule type" value="Genomic_DNA"/>
</dbReference>
<reference evidence="2" key="1">
    <citation type="submission" date="2020-07" db="EMBL/GenBank/DDBJ databases">
        <title>Multicomponent nature underlies the extraordinary mechanical properties of spider dragline silk.</title>
        <authorList>
            <person name="Kono N."/>
            <person name="Nakamura H."/>
            <person name="Mori M."/>
            <person name="Yoshida Y."/>
            <person name="Ohtoshi R."/>
            <person name="Malay A.D."/>
            <person name="Moran D.A.P."/>
            <person name="Tomita M."/>
            <person name="Numata K."/>
            <person name="Arakawa K."/>
        </authorList>
    </citation>
    <scope>NUCLEOTIDE SEQUENCE</scope>
</reference>
<evidence type="ECO:0000256" key="1">
    <source>
        <dbReference type="SAM" id="MobiDB-lite"/>
    </source>
</evidence>
<sequence>MDLSLPSSGNTSRPDTPSFSNCERITMTTLDIKKFTNLLNGTQYMIKSMHLDGFNSEDDPSLQDLRCRLAHYQSYIDMAVSDLSSLPFCDTPDCTVHSTPPQSPTKINSDNPEISTKKTQLKVKKTRTASPLLLLEN</sequence>
<name>A0A8X6LHP6_TRICU</name>
<feature type="region of interest" description="Disordered" evidence="1">
    <location>
        <begin position="97"/>
        <end position="122"/>
    </location>
</feature>
<proteinExistence type="predicted"/>
<evidence type="ECO:0000313" key="3">
    <source>
        <dbReference type="Proteomes" id="UP000887116"/>
    </source>
</evidence>
<dbReference type="Proteomes" id="UP000887116">
    <property type="component" value="Unassembled WGS sequence"/>
</dbReference>